<name>A0A8E0NBF7_9CAUL</name>
<evidence type="ECO:0000313" key="2">
    <source>
        <dbReference type="EMBL" id="GAD59040.1"/>
    </source>
</evidence>
<sequence length="206" mass="22093">MRPPSETGTAEPGEGIISDYSDYSDPVFSGPESEITVALVPHPSTPSAGRQVQVQVRRRGGVLSLEYRVTGLIAALRLPEPSGRARADGLWRTTCFEAFAGRSEGYAEYNLSPSGAWAAYGFDAYREGMAPLEQPAPIIVTRQTPETVVLTADVVLPPDADGRIGLTAVIETLDGATSYWALAHPAEKPDFHHPDSFILILPETSA</sequence>
<reference evidence="3" key="1">
    <citation type="journal article" date="2013" name="Genome Announc.">
        <title>Draft Genome Sequence of the Dimorphic Prosthecate Bacterium Brevundimonas abyssalis TAR-001T.</title>
        <authorList>
            <person name="Tsubouchi T."/>
            <person name="Nishi S."/>
            <person name="Usui K."/>
            <person name="Shimane Y."/>
            <person name="Takaki Y."/>
            <person name="Maruyama T."/>
            <person name="Hatada Y."/>
        </authorList>
    </citation>
    <scope>NUCLEOTIDE SEQUENCE [LARGE SCALE GENOMIC DNA]</scope>
    <source>
        <strain evidence="3">TAR-001</strain>
    </source>
</reference>
<proteinExistence type="predicted"/>
<protein>
    <recommendedName>
        <fullName evidence="4">DOMON-like domain-containing protein</fullName>
    </recommendedName>
</protein>
<dbReference type="CDD" id="cd09627">
    <property type="entry name" value="DOMON_murB_like"/>
    <property type="match status" value="1"/>
</dbReference>
<dbReference type="EMBL" id="BATC01000017">
    <property type="protein sequence ID" value="GAD59040.1"/>
    <property type="molecule type" value="Genomic_DNA"/>
</dbReference>
<feature type="region of interest" description="Disordered" evidence="1">
    <location>
        <begin position="1"/>
        <end position="23"/>
    </location>
</feature>
<gene>
    <name evidence="2" type="ORF">MBEBAB_1290</name>
</gene>
<evidence type="ECO:0008006" key="4">
    <source>
        <dbReference type="Google" id="ProtNLM"/>
    </source>
</evidence>
<keyword evidence="3" id="KW-1185">Reference proteome</keyword>
<dbReference type="Proteomes" id="UP000016569">
    <property type="component" value="Unassembled WGS sequence"/>
</dbReference>
<accession>A0A8E0NBF7</accession>
<evidence type="ECO:0000313" key="3">
    <source>
        <dbReference type="Proteomes" id="UP000016569"/>
    </source>
</evidence>
<evidence type="ECO:0000256" key="1">
    <source>
        <dbReference type="SAM" id="MobiDB-lite"/>
    </source>
</evidence>
<dbReference type="AlphaFoldDB" id="A0A8E0NBF7"/>
<organism evidence="2 3">
    <name type="scientific">Brevundimonas abyssalis TAR-001</name>
    <dbReference type="NCBI Taxonomy" id="1391729"/>
    <lineage>
        <taxon>Bacteria</taxon>
        <taxon>Pseudomonadati</taxon>
        <taxon>Pseudomonadota</taxon>
        <taxon>Alphaproteobacteria</taxon>
        <taxon>Caulobacterales</taxon>
        <taxon>Caulobacteraceae</taxon>
        <taxon>Brevundimonas</taxon>
    </lineage>
</organism>
<comment type="caution">
    <text evidence="2">The sequence shown here is derived from an EMBL/GenBank/DDBJ whole genome shotgun (WGS) entry which is preliminary data.</text>
</comment>